<protein>
    <submittedName>
        <fullName evidence="1">DUF2461 domain-containing protein</fullName>
    </submittedName>
</protein>
<dbReference type="PANTHER" id="PTHR36452">
    <property type="entry name" value="CHROMOSOME 12, WHOLE GENOME SHOTGUN SEQUENCE"/>
    <property type="match status" value="1"/>
</dbReference>
<proteinExistence type="predicted"/>
<reference evidence="1 2" key="1">
    <citation type="submission" date="2019-09" db="EMBL/GenBank/DDBJ databases">
        <title>Distinct polysaccharide growth profiles of human intestinal Prevotella copri isolates.</title>
        <authorList>
            <person name="Fehlner-Peach H."/>
            <person name="Magnabosco C."/>
            <person name="Raghavan V."/>
            <person name="Scher J.U."/>
            <person name="Tett A."/>
            <person name="Cox L.M."/>
            <person name="Gottsegen C."/>
            <person name="Watters A."/>
            <person name="Wiltshire- Gordon J.D."/>
            <person name="Segata N."/>
            <person name="Bonneau R."/>
            <person name="Littman D.R."/>
        </authorList>
    </citation>
    <scope>NUCLEOTIDE SEQUENCE [LARGE SCALE GENOMIC DNA]</scope>
    <source>
        <strain evidence="2">iAQ1173</strain>
    </source>
</reference>
<organism evidence="1 2">
    <name type="scientific">Segatella copri</name>
    <dbReference type="NCBI Taxonomy" id="165179"/>
    <lineage>
        <taxon>Bacteria</taxon>
        <taxon>Pseudomonadati</taxon>
        <taxon>Bacteroidota</taxon>
        <taxon>Bacteroidia</taxon>
        <taxon>Bacteroidales</taxon>
        <taxon>Prevotellaceae</taxon>
        <taxon>Segatella</taxon>
    </lineage>
</organism>
<accession>A0A6A7WE77</accession>
<dbReference type="RefSeq" id="WP_158464289.1">
    <property type="nucleotide sequence ID" value="NZ_VZAD01000092.1"/>
</dbReference>
<comment type="caution">
    <text evidence="1">The sequence shown here is derived from an EMBL/GenBank/DDBJ whole genome shotgun (WGS) entry which is preliminary data.</text>
</comment>
<evidence type="ECO:0000313" key="2">
    <source>
        <dbReference type="Proteomes" id="UP000384372"/>
    </source>
</evidence>
<dbReference type="Pfam" id="PF09365">
    <property type="entry name" value="DUF2461"/>
    <property type="match status" value="1"/>
</dbReference>
<dbReference type="PIRSF" id="PIRSF028451">
    <property type="entry name" value="UCP028451"/>
    <property type="match status" value="1"/>
</dbReference>
<name>A0A6A7WE77_9BACT</name>
<dbReference type="InterPro" id="IPR015996">
    <property type="entry name" value="UCP028451"/>
</dbReference>
<dbReference type="PANTHER" id="PTHR36452:SF1">
    <property type="entry name" value="DUF2461 DOMAIN-CONTAINING PROTEIN"/>
    <property type="match status" value="1"/>
</dbReference>
<dbReference type="Proteomes" id="UP000384372">
    <property type="component" value="Unassembled WGS sequence"/>
</dbReference>
<dbReference type="EMBL" id="VZAD01000092">
    <property type="protein sequence ID" value="MQP12715.1"/>
    <property type="molecule type" value="Genomic_DNA"/>
</dbReference>
<dbReference type="NCBIfam" id="TIGR02453">
    <property type="entry name" value="TIGR02453 family protein"/>
    <property type="match status" value="1"/>
</dbReference>
<sequence>MNVKKINHFLQDVAAHNNREWFQEHKAEYLAAKSDFEEGISKAIAHYAGFDDEIAHLQVKDCTYRFYRDIRFSSDKSPYKRHFGAYICTHGKKSLRGGYYIHVEPGHCLLAVGAYCLPTNILTSCRNEIMGNIDEWRRAVENGRFVNTFGYPGEGVWKDDDEISDKGFGVNMLKKAPKDFPKDYEFLDYLKMKDYCAWVRVPDDFFADEAWLSKSADIFRVAKPMMDFVNSVIDDYE</sequence>
<gene>
    <name evidence="1" type="ORF">F7D20_12290</name>
</gene>
<dbReference type="AlphaFoldDB" id="A0A6A7WE77"/>
<keyword evidence="2" id="KW-1185">Reference proteome</keyword>
<dbReference type="OrthoDB" id="9794241at2"/>
<dbReference type="InterPro" id="IPR012808">
    <property type="entry name" value="CHP02453"/>
</dbReference>
<evidence type="ECO:0000313" key="1">
    <source>
        <dbReference type="EMBL" id="MQP12715.1"/>
    </source>
</evidence>